<dbReference type="GO" id="GO:0016491">
    <property type="term" value="F:oxidoreductase activity"/>
    <property type="evidence" value="ECO:0007669"/>
    <property type="project" value="UniProtKB-KW"/>
</dbReference>
<dbReference type="InterPro" id="IPR036291">
    <property type="entry name" value="NAD(P)-bd_dom_sf"/>
</dbReference>
<dbReference type="SUPFAM" id="SSF53474">
    <property type="entry name" value="alpha/beta-Hydrolases"/>
    <property type="match status" value="1"/>
</dbReference>
<comment type="similarity">
    <text evidence="1">Belongs to the short-chain dehydrogenases/reductases (SDR) family.</text>
</comment>
<protein>
    <submittedName>
        <fullName evidence="4">NADP-dependent 3-hydroxy acid dehydrogenase YdfG</fullName>
    </submittedName>
</protein>
<sequence>MRVESGDVSLAVYEHGDPANPTVLLIHGYPDDHAMWDGVVDALISRYHVVTYDVRGAGDSSHPRAVSQYRLEHLANDFFAVADAVSPAKPVHVVAHDWGSIQGWEAVTDPRAPARVASYTTISGPSLDHIGMWIRRRMAKPSPRHVGQLLNQQLHSWYILFFHTPVVSELVWRLGAGKVVARIEGLKHAPRVKNAVHGMKLYRANIFQRVRAPRERSTDVPVQVIAPTGDRYVTPALLEDLHLWASRLWRRKVIGRHWVATAKPGVIARMVDEFVSHVSGSPATHALERAKSGRSLVVITGAGSGIGRATAQEFAAQGDFVIATDIDLATARETADQIGGVAYQLDVADEAAVNDLANRIAAEHGVPDVVVNNAGIAVAGPFMDTSTKDWQRVLDVNLLGVIHGCQAFGRLMIDAAEGGHIVNISSAAAYTPTRSLPAYASSKAAVLMLSECLRAELAPQGIGVSAICPGIVNTPITRATTFVSGNQEQLRERTARAYQRRNFPASGVAREIVAAVRSNRAVVPVTIEAKAGLWGSRLTPGVMRRLARIGVGQ</sequence>
<evidence type="ECO:0000313" key="4">
    <source>
        <dbReference type="EMBL" id="TCO58473.1"/>
    </source>
</evidence>
<dbReference type="SMART" id="SM00822">
    <property type="entry name" value="PKS_KR"/>
    <property type="match status" value="1"/>
</dbReference>
<dbReference type="InterPro" id="IPR029058">
    <property type="entry name" value="AB_hydrolase_fold"/>
</dbReference>
<dbReference type="PROSITE" id="PS00061">
    <property type="entry name" value="ADH_SHORT"/>
    <property type="match status" value="1"/>
</dbReference>
<dbReference type="EMBL" id="SLWS01000005">
    <property type="protein sequence ID" value="TCO58473.1"/>
    <property type="molecule type" value="Genomic_DNA"/>
</dbReference>
<keyword evidence="5" id="KW-1185">Reference proteome</keyword>
<dbReference type="Gene3D" id="3.40.50.1820">
    <property type="entry name" value="alpha/beta hydrolase"/>
    <property type="match status" value="1"/>
</dbReference>
<gene>
    <name evidence="4" type="ORF">EV192_105543</name>
</gene>
<dbReference type="AlphaFoldDB" id="A0A4R2JFF9"/>
<dbReference type="InterPro" id="IPR000073">
    <property type="entry name" value="AB_hydrolase_1"/>
</dbReference>
<dbReference type="InterPro" id="IPR057326">
    <property type="entry name" value="KR_dom"/>
</dbReference>
<dbReference type="SUPFAM" id="SSF51735">
    <property type="entry name" value="NAD(P)-binding Rossmann-fold domains"/>
    <property type="match status" value="1"/>
</dbReference>
<dbReference type="Proteomes" id="UP000295680">
    <property type="component" value="Unassembled WGS sequence"/>
</dbReference>
<dbReference type="RefSeq" id="WP_132119241.1">
    <property type="nucleotide sequence ID" value="NZ_SLWS01000005.1"/>
</dbReference>
<proteinExistence type="inferred from homology"/>
<dbReference type="OrthoDB" id="4220752at2"/>
<dbReference type="PRINTS" id="PR00080">
    <property type="entry name" value="SDRFAMILY"/>
</dbReference>
<evidence type="ECO:0000259" key="3">
    <source>
        <dbReference type="SMART" id="SM00822"/>
    </source>
</evidence>
<dbReference type="CDD" id="cd05233">
    <property type="entry name" value="SDR_c"/>
    <property type="match status" value="1"/>
</dbReference>
<feature type="domain" description="Ketoreductase" evidence="3">
    <location>
        <begin position="295"/>
        <end position="470"/>
    </location>
</feature>
<keyword evidence="2" id="KW-0560">Oxidoreductase</keyword>
<evidence type="ECO:0000313" key="5">
    <source>
        <dbReference type="Proteomes" id="UP000295680"/>
    </source>
</evidence>
<dbReference type="Pfam" id="PF00561">
    <property type="entry name" value="Abhydrolase_1"/>
    <property type="match status" value="1"/>
</dbReference>
<dbReference type="InterPro" id="IPR002347">
    <property type="entry name" value="SDR_fam"/>
</dbReference>
<dbReference type="Pfam" id="PF00106">
    <property type="entry name" value="adh_short"/>
    <property type="match status" value="1"/>
</dbReference>
<dbReference type="FunFam" id="3.40.50.720:FF:000084">
    <property type="entry name" value="Short-chain dehydrogenase reductase"/>
    <property type="match status" value="1"/>
</dbReference>
<evidence type="ECO:0000256" key="2">
    <source>
        <dbReference type="ARBA" id="ARBA00023002"/>
    </source>
</evidence>
<dbReference type="NCBIfam" id="NF004514">
    <property type="entry name" value="PRK05855.1"/>
    <property type="match status" value="1"/>
</dbReference>
<dbReference type="PANTHER" id="PTHR43391">
    <property type="entry name" value="RETINOL DEHYDROGENASE-RELATED"/>
    <property type="match status" value="1"/>
</dbReference>
<evidence type="ECO:0000256" key="1">
    <source>
        <dbReference type="ARBA" id="ARBA00006484"/>
    </source>
</evidence>
<name>A0A4R2JFF9_9PSEU</name>
<reference evidence="4 5" key="1">
    <citation type="submission" date="2019-03" db="EMBL/GenBank/DDBJ databases">
        <title>Genomic Encyclopedia of Type Strains, Phase IV (KMG-IV): sequencing the most valuable type-strain genomes for metagenomic binning, comparative biology and taxonomic classification.</title>
        <authorList>
            <person name="Goeker M."/>
        </authorList>
    </citation>
    <scope>NUCLEOTIDE SEQUENCE [LARGE SCALE GENOMIC DNA]</scope>
    <source>
        <strain evidence="4 5">DSM 45934</strain>
    </source>
</reference>
<organism evidence="4 5">
    <name type="scientific">Actinocrispum wychmicini</name>
    <dbReference type="NCBI Taxonomy" id="1213861"/>
    <lineage>
        <taxon>Bacteria</taxon>
        <taxon>Bacillati</taxon>
        <taxon>Actinomycetota</taxon>
        <taxon>Actinomycetes</taxon>
        <taxon>Pseudonocardiales</taxon>
        <taxon>Pseudonocardiaceae</taxon>
        <taxon>Actinocrispum</taxon>
    </lineage>
</organism>
<dbReference type="Gene3D" id="3.40.50.720">
    <property type="entry name" value="NAD(P)-binding Rossmann-like Domain"/>
    <property type="match status" value="1"/>
</dbReference>
<comment type="caution">
    <text evidence="4">The sequence shown here is derived from an EMBL/GenBank/DDBJ whole genome shotgun (WGS) entry which is preliminary data.</text>
</comment>
<dbReference type="InterPro" id="IPR020904">
    <property type="entry name" value="Sc_DH/Rdtase_CS"/>
</dbReference>
<accession>A0A4R2JFF9</accession>
<dbReference type="PANTHER" id="PTHR43391:SF12">
    <property type="entry name" value="OXIDOREDUCTASE EPHD-RELATED"/>
    <property type="match status" value="1"/>
</dbReference>
<dbReference type="PRINTS" id="PR00081">
    <property type="entry name" value="GDHRDH"/>
</dbReference>